<dbReference type="Pfam" id="PF01370">
    <property type="entry name" value="Epimerase"/>
    <property type="match status" value="1"/>
</dbReference>
<dbReference type="AlphaFoldDB" id="A0A7X1N9G7"/>
<protein>
    <submittedName>
        <fullName evidence="2">NAD-dependent epimerase/dehydratase family protein</fullName>
    </submittedName>
</protein>
<dbReference type="SUPFAM" id="SSF51735">
    <property type="entry name" value="NAD(P)-binding Rossmann-fold domains"/>
    <property type="match status" value="1"/>
</dbReference>
<dbReference type="Gene3D" id="3.90.25.10">
    <property type="entry name" value="UDP-galactose 4-epimerase, domain 1"/>
    <property type="match status" value="1"/>
</dbReference>
<evidence type="ECO:0000259" key="1">
    <source>
        <dbReference type="Pfam" id="PF01370"/>
    </source>
</evidence>
<dbReference type="RefSeq" id="WP_152757753.1">
    <property type="nucleotide sequence ID" value="NZ_WHNP01000008.1"/>
</dbReference>
<dbReference type="PANTHER" id="PTHR43245">
    <property type="entry name" value="BIFUNCTIONAL POLYMYXIN RESISTANCE PROTEIN ARNA"/>
    <property type="match status" value="1"/>
</dbReference>
<dbReference type="Gene3D" id="3.40.50.720">
    <property type="entry name" value="NAD(P)-binding Rossmann-like Domain"/>
    <property type="match status" value="1"/>
</dbReference>
<sequence>MATRYEVVRCQLAQEPASWLITGVAGFIGSNLLEALLLLDQSVVGLDNFSTGYRRNLDEVRSSVSEKQWSRFRLIEGDIRNLDDCAAAVVGVDHVLHQAALGSVPRSVHDPLTTNDVNSGGFLKMLTVAKDAHVKSFTYAASSSTYGTSTELPKVEACIGAPLSPYAVTKLVNELYADVFSRVYGFDAIGLRYFNVFGRRQDPHGAYAAVIPLWTAALIQGTDVYINGDGETSRDFCFVDNAVQANILAATSDACARNQVYNVAVGDRTTLNQLFDGLQKALAACGFYSDQKPCYREFRVGDVRHSLASIAKAERLLGYSNPIRLPDGLLEAMRWYIARLVAMPPSDGALGSKFHITTHNPDNSTQPLAGR</sequence>
<dbReference type="Proteomes" id="UP000484381">
    <property type="component" value="Unassembled WGS sequence"/>
</dbReference>
<keyword evidence="3" id="KW-1185">Reference proteome</keyword>
<reference evidence="2 3" key="1">
    <citation type="submission" date="2019-10" db="EMBL/GenBank/DDBJ databases">
        <title>Paraburkholderia sp. isolated from nodules of Mimosa pudica from Brazilian Atlantic Forest soils.</title>
        <authorList>
            <person name="Paulitsch F."/>
            <person name="Hungria M."/>
            <person name="Dall'Agnol R."/>
        </authorList>
    </citation>
    <scope>NUCLEOTIDE SEQUENCE [LARGE SCALE GENOMIC DNA]</scope>
    <source>
        <strain evidence="2 3">CNPSo 3157</strain>
    </source>
</reference>
<dbReference type="PRINTS" id="PR01713">
    <property type="entry name" value="NUCEPIMERASE"/>
</dbReference>
<name>A0A7X1N9G7_9BURK</name>
<dbReference type="PANTHER" id="PTHR43245:SF13">
    <property type="entry name" value="UDP-D-APIOSE_UDP-D-XYLOSE SYNTHASE 2"/>
    <property type="match status" value="1"/>
</dbReference>
<gene>
    <name evidence="2" type="ORF">GCT13_10850</name>
</gene>
<dbReference type="CDD" id="cd05256">
    <property type="entry name" value="UDP_AE_SDR_e"/>
    <property type="match status" value="1"/>
</dbReference>
<proteinExistence type="predicted"/>
<dbReference type="EMBL" id="WHNP01000008">
    <property type="protein sequence ID" value="MPW17416.1"/>
    <property type="molecule type" value="Genomic_DNA"/>
</dbReference>
<evidence type="ECO:0000313" key="3">
    <source>
        <dbReference type="Proteomes" id="UP000484381"/>
    </source>
</evidence>
<dbReference type="InterPro" id="IPR050177">
    <property type="entry name" value="Lipid_A_modif_metabolic_enz"/>
</dbReference>
<feature type="domain" description="NAD-dependent epimerase/dehydratase" evidence="1">
    <location>
        <begin position="19"/>
        <end position="264"/>
    </location>
</feature>
<organism evidence="2 3">
    <name type="scientific">Paraburkholderia franconis</name>
    <dbReference type="NCBI Taxonomy" id="2654983"/>
    <lineage>
        <taxon>Bacteria</taxon>
        <taxon>Pseudomonadati</taxon>
        <taxon>Pseudomonadota</taxon>
        <taxon>Betaproteobacteria</taxon>
        <taxon>Burkholderiales</taxon>
        <taxon>Burkholderiaceae</taxon>
        <taxon>Paraburkholderia</taxon>
    </lineage>
</organism>
<dbReference type="InterPro" id="IPR001509">
    <property type="entry name" value="Epimerase_deHydtase"/>
</dbReference>
<accession>A0A7X1N9G7</accession>
<evidence type="ECO:0000313" key="2">
    <source>
        <dbReference type="EMBL" id="MPW17416.1"/>
    </source>
</evidence>
<dbReference type="InterPro" id="IPR036291">
    <property type="entry name" value="NAD(P)-bd_dom_sf"/>
</dbReference>
<comment type="caution">
    <text evidence="2">The sequence shown here is derived from an EMBL/GenBank/DDBJ whole genome shotgun (WGS) entry which is preliminary data.</text>
</comment>